<comment type="caution">
    <text evidence="1">The sequence shown here is derived from an EMBL/GenBank/DDBJ whole genome shotgun (WGS) entry which is preliminary data.</text>
</comment>
<proteinExistence type="predicted"/>
<evidence type="ECO:0000313" key="1">
    <source>
        <dbReference type="EMBL" id="MDQ0998349.1"/>
    </source>
</evidence>
<evidence type="ECO:0000313" key="2">
    <source>
        <dbReference type="Proteomes" id="UP001237780"/>
    </source>
</evidence>
<accession>A0ABU0SC63</accession>
<protein>
    <submittedName>
        <fullName evidence="1">RNase H-like HicB family nuclease</fullName>
    </submittedName>
</protein>
<organism evidence="1 2">
    <name type="scientific">Phyllobacterium ifriqiyense</name>
    <dbReference type="NCBI Taxonomy" id="314238"/>
    <lineage>
        <taxon>Bacteria</taxon>
        <taxon>Pseudomonadati</taxon>
        <taxon>Pseudomonadota</taxon>
        <taxon>Alphaproteobacteria</taxon>
        <taxon>Hyphomicrobiales</taxon>
        <taxon>Phyllobacteriaceae</taxon>
        <taxon>Phyllobacterium</taxon>
    </lineage>
</organism>
<name>A0ABU0SC63_9HYPH</name>
<gene>
    <name evidence="1" type="ORF">QFZ34_003531</name>
</gene>
<dbReference type="Proteomes" id="UP001237780">
    <property type="component" value="Unassembled WGS sequence"/>
</dbReference>
<dbReference type="RefSeq" id="WP_307283199.1">
    <property type="nucleotide sequence ID" value="NZ_JAUSZT010000003.1"/>
</dbReference>
<dbReference type="SUPFAM" id="SSF143100">
    <property type="entry name" value="TTHA1013/TTHA0281-like"/>
    <property type="match status" value="1"/>
</dbReference>
<dbReference type="InterPro" id="IPR035069">
    <property type="entry name" value="TTHA1013/TTHA0281-like"/>
</dbReference>
<keyword evidence="2" id="KW-1185">Reference proteome</keyword>
<reference evidence="1 2" key="1">
    <citation type="submission" date="2023-07" db="EMBL/GenBank/DDBJ databases">
        <title>Comparative genomics of wheat-associated soil bacteria to identify genetic determinants of phenazine resistance.</title>
        <authorList>
            <person name="Mouncey N."/>
        </authorList>
    </citation>
    <scope>NUCLEOTIDE SEQUENCE [LARGE SCALE GENOMIC DNA]</scope>
    <source>
        <strain evidence="1 2">W4I11</strain>
    </source>
</reference>
<dbReference type="EMBL" id="JAUSZT010000003">
    <property type="protein sequence ID" value="MDQ0998349.1"/>
    <property type="molecule type" value="Genomic_DNA"/>
</dbReference>
<dbReference type="Gene3D" id="3.30.160.250">
    <property type="match status" value="1"/>
</dbReference>
<sequence length="80" mass="8760">MHYSYCAHFEQDPNGGFLVTFTDVPETIMHGETMVQAKANAVEALGLALRGYLADDRDIPMPSTKAGKVLSIFPLKSMTL</sequence>